<name>A0A4Q8QFY5_9FLAO</name>
<dbReference type="EMBL" id="SGIU01000001">
    <property type="protein sequence ID" value="TAI49371.1"/>
    <property type="molecule type" value="Genomic_DNA"/>
</dbReference>
<evidence type="ECO:0000313" key="3">
    <source>
        <dbReference type="Proteomes" id="UP000291981"/>
    </source>
</evidence>
<comment type="caution">
    <text evidence="2">The sequence shown here is derived from an EMBL/GenBank/DDBJ whole genome shotgun (WGS) entry which is preliminary data.</text>
</comment>
<evidence type="ECO:0000256" key="1">
    <source>
        <dbReference type="SAM" id="Phobius"/>
    </source>
</evidence>
<proteinExistence type="predicted"/>
<keyword evidence="1" id="KW-1133">Transmembrane helix</keyword>
<dbReference type="AlphaFoldDB" id="A0A4Q8QFY5"/>
<keyword evidence="1" id="KW-0472">Membrane</keyword>
<protein>
    <submittedName>
        <fullName evidence="2">Uncharacterized protein</fullName>
    </submittedName>
</protein>
<dbReference type="OrthoDB" id="1441018at2"/>
<accession>A0A4Q8QFY5</accession>
<dbReference type="Proteomes" id="UP000291981">
    <property type="component" value="Unassembled WGS sequence"/>
</dbReference>
<sequence length="197" mass="22848">MAQDLRELFAKEREEKKYVMKKGHEKRFMSKLEEGLPKKEKRNNFFRWSIAASIAVVLGLGIYFYPFQLQPDETVVPKVVDNGNTDQNIKTISLGDLSPEFKRIEDYYVANINFELSGLEFNQKDKVLVDGYMERLAELDEEYRRLNTELNELGPNDNTISALIGNLQLRLQLLQKLKTKLNQLKSSKNEQKSASII</sequence>
<keyword evidence="1" id="KW-0812">Transmembrane</keyword>
<reference evidence="2 3" key="1">
    <citation type="submission" date="2019-02" db="EMBL/GenBank/DDBJ databases">
        <title>Draft genome sequence of Muricauda sp. 176CP4-71.</title>
        <authorList>
            <person name="Park J.-S."/>
        </authorList>
    </citation>
    <scope>NUCLEOTIDE SEQUENCE [LARGE SCALE GENOMIC DNA]</scope>
    <source>
        <strain evidence="2 3">176CP4-71</strain>
    </source>
</reference>
<evidence type="ECO:0000313" key="2">
    <source>
        <dbReference type="EMBL" id="TAI49371.1"/>
    </source>
</evidence>
<feature type="transmembrane region" description="Helical" evidence="1">
    <location>
        <begin position="45"/>
        <end position="65"/>
    </location>
</feature>
<dbReference type="RefSeq" id="WP_130611133.1">
    <property type="nucleotide sequence ID" value="NZ_SGIU01000001.1"/>
</dbReference>
<organism evidence="2 3">
    <name type="scientific">Flagellimonas allohymeniacidonis</name>
    <dbReference type="NCBI Taxonomy" id="2517819"/>
    <lineage>
        <taxon>Bacteria</taxon>
        <taxon>Pseudomonadati</taxon>
        <taxon>Bacteroidota</taxon>
        <taxon>Flavobacteriia</taxon>
        <taxon>Flavobacteriales</taxon>
        <taxon>Flavobacteriaceae</taxon>
        <taxon>Flagellimonas</taxon>
    </lineage>
</organism>
<keyword evidence="3" id="KW-1185">Reference proteome</keyword>
<gene>
    <name evidence="2" type="ORF">EW142_06120</name>
</gene>